<keyword evidence="1" id="KW-1133">Transmembrane helix</keyword>
<organism evidence="2 3">
    <name type="scientific">Pendulispora rubella</name>
    <dbReference type="NCBI Taxonomy" id="2741070"/>
    <lineage>
        <taxon>Bacteria</taxon>
        <taxon>Pseudomonadati</taxon>
        <taxon>Myxococcota</taxon>
        <taxon>Myxococcia</taxon>
        <taxon>Myxococcales</taxon>
        <taxon>Sorangiineae</taxon>
        <taxon>Pendulisporaceae</taxon>
        <taxon>Pendulispora</taxon>
    </lineage>
</organism>
<evidence type="ECO:0000313" key="3">
    <source>
        <dbReference type="Proteomes" id="UP001374803"/>
    </source>
</evidence>
<dbReference type="RefSeq" id="WP_394833782.1">
    <property type="nucleotide sequence ID" value="NZ_CP089929.1"/>
</dbReference>
<keyword evidence="3" id="KW-1185">Reference proteome</keyword>
<feature type="transmembrane region" description="Helical" evidence="1">
    <location>
        <begin position="89"/>
        <end position="110"/>
    </location>
</feature>
<gene>
    <name evidence="2" type="ORF">LVJ94_45480</name>
</gene>
<dbReference type="Proteomes" id="UP001374803">
    <property type="component" value="Chromosome"/>
</dbReference>
<feature type="transmembrane region" description="Helical" evidence="1">
    <location>
        <begin position="49"/>
        <end position="77"/>
    </location>
</feature>
<protein>
    <submittedName>
        <fullName evidence="2">Uncharacterized protein</fullName>
    </submittedName>
</protein>
<feature type="transmembrane region" description="Helical" evidence="1">
    <location>
        <begin position="144"/>
        <end position="169"/>
    </location>
</feature>
<keyword evidence="1" id="KW-0472">Membrane</keyword>
<accession>A0ABZ2KZP7</accession>
<dbReference type="EMBL" id="CP089983">
    <property type="protein sequence ID" value="WXB04147.1"/>
    <property type="molecule type" value="Genomic_DNA"/>
</dbReference>
<evidence type="ECO:0000313" key="2">
    <source>
        <dbReference type="EMBL" id="WXB04147.1"/>
    </source>
</evidence>
<evidence type="ECO:0000256" key="1">
    <source>
        <dbReference type="SAM" id="Phobius"/>
    </source>
</evidence>
<name>A0ABZ2KZP7_9BACT</name>
<reference evidence="2" key="1">
    <citation type="submission" date="2021-12" db="EMBL/GenBank/DDBJ databases">
        <title>Discovery of the Pendulisporaceae a myxobacterial family with distinct sporulation behavior and unique specialized metabolism.</title>
        <authorList>
            <person name="Garcia R."/>
            <person name="Popoff A."/>
            <person name="Bader C.D."/>
            <person name="Loehr J."/>
            <person name="Walesch S."/>
            <person name="Walt C."/>
            <person name="Boldt J."/>
            <person name="Bunk B."/>
            <person name="Haeckl F.J.F.P.J."/>
            <person name="Gunesch A.P."/>
            <person name="Birkelbach J."/>
            <person name="Nuebel U."/>
            <person name="Pietschmann T."/>
            <person name="Bach T."/>
            <person name="Mueller R."/>
        </authorList>
    </citation>
    <scope>NUCLEOTIDE SEQUENCE</scope>
    <source>
        <strain evidence="2">MSr11367</strain>
    </source>
</reference>
<keyword evidence="1" id="KW-0812">Transmembrane</keyword>
<proteinExistence type="predicted"/>
<sequence length="175" mass="18411">MNAPNPSNPYQAPVSYMHEGAHPNAYGASPYPAPVSDLAIETLRQTRPWVLVVGIMMFIAAGFMLLIGLGMVAVGAFMPENSAGAKPPFNVALLGVFYLPIGGIYVYPAFKLTKYASSISNLVTSRSPADLGLALGHQKSFWKFCGIAALLMIVAYALIAVGAVVFGAMSAMGSH</sequence>